<dbReference type="EMBL" id="JACATN010000003">
    <property type="protein sequence ID" value="MBT2161441.1"/>
    <property type="molecule type" value="Genomic_DNA"/>
</dbReference>
<evidence type="ECO:0000313" key="2">
    <source>
        <dbReference type="Proteomes" id="UP000740413"/>
    </source>
</evidence>
<protein>
    <submittedName>
        <fullName evidence="1">Uncharacterized protein</fullName>
    </submittedName>
</protein>
<proteinExistence type="predicted"/>
<reference evidence="2" key="1">
    <citation type="submission" date="2023-07" db="EMBL/GenBank/DDBJ databases">
        <title>Zobellia barbeyronii sp. nov., a new marine flavobacterium, isolated from green and red algae.</title>
        <authorList>
            <person name="Nedashkovskaya O.I."/>
            <person name="Otstavnykh N."/>
            <person name="Zhukova N."/>
            <person name="Guzev K."/>
            <person name="Chausova V."/>
            <person name="Tekutyeva L."/>
            <person name="Mikhailov V."/>
            <person name="Isaeva M."/>
        </authorList>
    </citation>
    <scope>NUCLEOTIDE SEQUENCE [LARGE SCALE GENOMIC DNA]</scope>
    <source>
        <strain evidence="2">KMM 6746</strain>
    </source>
</reference>
<name>A0ABS5WES5_9FLAO</name>
<evidence type="ECO:0000313" key="1">
    <source>
        <dbReference type="EMBL" id="MBT2161441.1"/>
    </source>
</evidence>
<dbReference type="Proteomes" id="UP000740413">
    <property type="component" value="Unassembled WGS sequence"/>
</dbReference>
<comment type="caution">
    <text evidence="1">The sequence shown here is derived from an EMBL/GenBank/DDBJ whole genome shotgun (WGS) entry which is preliminary data.</text>
</comment>
<keyword evidence="2" id="KW-1185">Reference proteome</keyword>
<organism evidence="1 2">
    <name type="scientific">Zobellia barbeyronii</name>
    <dbReference type="NCBI Taxonomy" id="2748009"/>
    <lineage>
        <taxon>Bacteria</taxon>
        <taxon>Pseudomonadati</taxon>
        <taxon>Bacteroidota</taxon>
        <taxon>Flavobacteriia</taxon>
        <taxon>Flavobacteriales</taxon>
        <taxon>Flavobacteriaceae</taxon>
        <taxon>Zobellia</taxon>
    </lineage>
</organism>
<dbReference type="RefSeq" id="WP_214611610.1">
    <property type="nucleotide sequence ID" value="NZ_JACATN010000003.1"/>
</dbReference>
<sequence length="137" mass="15938">MECLHQLLKVYVISELQYTYDALRASSPLKKTFMEQRAIERSDFVLDIYRTVTRNNGKGTLTDLYNLHKQLYGEDYLHTHSPLPINMSILDRKALEICNCMLLLDIPDALRFLLTEQVRQIESSLLGLVYIQSLTEN</sequence>
<gene>
    <name evidence="1" type="ORF">HW347_09200</name>
</gene>
<accession>A0ABS5WES5</accession>